<dbReference type="EnsemblMetazoa" id="XM_038195466.1">
    <property type="protein sequence ID" value="XP_038051394.1"/>
    <property type="gene ID" value="LOC119724418"/>
</dbReference>
<evidence type="ECO:0000259" key="2">
    <source>
        <dbReference type="PROSITE" id="PS50195"/>
    </source>
</evidence>
<dbReference type="PANTHER" id="PTHR14431">
    <property type="entry name" value="HCLS1-BINDING PROTEIN 3"/>
    <property type="match status" value="1"/>
</dbReference>
<accession>A0A913ZJ55</accession>
<name>A0A913ZJ55_PATMI</name>
<dbReference type="InterPro" id="IPR001683">
    <property type="entry name" value="PX_dom"/>
</dbReference>
<dbReference type="PANTHER" id="PTHR14431:SF1">
    <property type="entry name" value="HCLS1-BINDING PROTEIN 3"/>
    <property type="match status" value="1"/>
</dbReference>
<evidence type="ECO:0000313" key="3">
    <source>
        <dbReference type="EnsemblMetazoa" id="XP_038051394.1"/>
    </source>
</evidence>
<feature type="compositionally biased region" description="Basic and acidic residues" evidence="1">
    <location>
        <begin position="145"/>
        <end position="160"/>
    </location>
</feature>
<dbReference type="SMART" id="SM00312">
    <property type="entry name" value="PX"/>
    <property type="match status" value="1"/>
</dbReference>
<dbReference type="SUPFAM" id="SSF64268">
    <property type="entry name" value="PX domain"/>
    <property type="match status" value="1"/>
</dbReference>
<protein>
    <recommendedName>
        <fullName evidence="2">PX domain-containing protein</fullName>
    </recommendedName>
</protein>
<dbReference type="PROSITE" id="PS50195">
    <property type="entry name" value="PX"/>
    <property type="match status" value="1"/>
</dbReference>
<dbReference type="Pfam" id="PF00787">
    <property type="entry name" value="PX"/>
    <property type="match status" value="1"/>
</dbReference>
<reference evidence="3" key="1">
    <citation type="submission" date="2022-11" db="UniProtKB">
        <authorList>
            <consortium name="EnsemblMetazoa"/>
        </authorList>
    </citation>
    <scope>IDENTIFICATION</scope>
</reference>
<sequence>MTAAIGTSREIKNKETGLDIFVPEYREVSGMLTSYEEYHVIVITNLAYFKTIRNKADDNVQFMVVKRYGDFEALHKALSERFPATILPDLPRKVFMMKDSKPQERRQCFDNIMRFIATSTKVCCSNLVLTFLGVKLERIHQIEEGKDENDTKDESADNKELPPGPVKRRSKMLSSGSQQSSLFSDEPEDEFDFFQEDPNAKGLNSEDVEDDLFTTNSVTTSSGAAKKGK</sequence>
<dbReference type="Gene3D" id="3.30.1520.10">
    <property type="entry name" value="Phox-like domain"/>
    <property type="match status" value="1"/>
</dbReference>
<keyword evidence="4" id="KW-1185">Reference proteome</keyword>
<feature type="domain" description="PX" evidence="2">
    <location>
        <begin position="16"/>
        <end position="139"/>
    </location>
</feature>
<dbReference type="AlphaFoldDB" id="A0A913ZJ55"/>
<evidence type="ECO:0000256" key="1">
    <source>
        <dbReference type="SAM" id="MobiDB-lite"/>
    </source>
</evidence>
<dbReference type="OrthoDB" id="10254720at2759"/>
<proteinExistence type="predicted"/>
<feature type="compositionally biased region" description="Polar residues" evidence="1">
    <location>
        <begin position="213"/>
        <end position="223"/>
    </location>
</feature>
<dbReference type="OMA" id="YEEYHVI"/>
<dbReference type="InterPro" id="IPR036871">
    <property type="entry name" value="PX_dom_sf"/>
</dbReference>
<organism evidence="3 4">
    <name type="scientific">Patiria miniata</name>
    <name type="common">Bat star</name>
    <name type="synonym">Asterina miniata</name>
    <dbReference type="NCBI Taxonomy" id="46514"/>
    <lineage>
        <taxon>Eukaryota</taxon>
        <taxon>Metazoa</taxon>
        <taxon>Echinodermata</taxon>
        <taxon>Eleutherozoa</taxon>
        <taxon>Asterozoa</taxon>
        <taxon>Asteroidea</taxon>
        <taxon>Valvatacea</taxon>
        <taxon>Valvatida</taxon>
        <taxon>Asterinidae</taxon>
        <taxon>Patiria</taxon>
    </lineage>
</organism>
<feature type="compositionally biased region" description="Low complexity" evidence="1">
    <location>
        <begin position="172"/>
        <end position="184"/>
    </location>
</feature>
<dbReference type="RefSeq" id="XP_038051394.1">
    <property type="nucleotide sequence ID" value="XM_038195466.1"/>
</dbReference>
<dbReference type="InterPro" id="IPR039701">
    <property type="entry name" value="HS1BP3"/>
</dbReference>
<dbReference type="GeneID" id="119724418"/>
<feature type="compositionally biased region" description="Acidic residues" evidence="1">
    <location>
        <begin position="185"/>
        <end position="195"/>
    </location>
</feature>
<feature type="region of interest" description="Disordered" evidence="1">
    <location>
        <begin position="145"/>
        <end position="229"/>
    </location>
</feature>
<evidence type="ECO:0000313" key="4">
    <source>
        <dbReference type="Proteomes" id="UP000887568"/>
    </source>
</evidence>
<dbReference type="GO" id="GO:0035091">
    <property type="term" value="F:phosphatidylinositol binding"/>
    <property type="evidence" value="ECO:0007669"/>
    <property type="project" value="InterPro"/>
</dbReference>
<dbReference type="Proteomes" id="UP000887568">
    <property type="component" value="Unplaced"/>
</dbReference>